<evidence type="ECO:0000313" key="1">
    <source>
        <dbReference type="EMBL" id="GMG19820.1"/>
    </source>
</evidence>
<evidence type="ECO:0000313" key="2">
    <source>
        <dbReference type="Proteomes" id="UP001165063"/>
    </source>
</evidence>
<organism evidence="1 2">
    <name type="scientific">Ambrosiozyma monospora</name>
    <name type="common">Yeast</name>
    <name type="synonym">Endomycopsis monosporus</name>
    <dbReference type="NCBI Taxonomy" id="43982"/>
    <lineage>
        <taxon>Eukaryota</taxon>
        <taxon>Fungi</taxon>
        <taxon>Dikarya</taxon>
        <taxon>Ascomycota</taxon>
        <taxon>Saccharomycotina</taxon>
        <taxon>Pichiomycetes</taxon>
        <taxon>Pichiales</taxon>
        <taxon>Pichiaceae</taxon>
        <taxon>Ambrosiozyma</taxon>
    </lineage>
</organism>
<protein>
    <submittedName>
        <fullName evidence="1">Unnamed protein product</fullName>
    </submittedName>
</protein>
<dbReference type="AlphaFoldDB" id="A0A9W6YT99"/>
<keyword evidence="2" id="KW-1185">Reference proteome</keyword>
<gene>
    <name evidence="1" type="ORF">Amon01_000076800</name>
</gene>
<dbReference type="Proteomes" id="UP001165063">
    <property type="component" value="Unassembled WGS sequence"/>
</dbReference>
<proteinExistence type="predicted"/>
<comment type="caution">
    <text evidence="1">The sequence shown here is derived from an EMBL/GenBank/DDBJ whole genome shotgun (WGS) entry which is preliminary data.</text>
</comment>
<sequence length="164" mass="18746">MTGKPHVSLCLLTAQAIQEEMLSFLQARFPSLALQVDSWFQLTEKPDIHLESVTRTDTVDPDNLLTPNQDLLKVILLERDTSHNSEPRPLIHPQEDSTTIAKTNGSSSQAELKMELIRQAAKFPVAFHYYYLFQTGHLHHRLGLNSTSKCQFCHSDHRRPLPNY</sequence>
<accession>A0A9W6YT99</accession>
<dbReference type="EMBL" id="BSXU01000213">
    <property type="protein sequence ID" value="GMG19820.1"/>
    <property type="molecule type" value="Genomic_DNA"/>
</dbReference>
<reference evidence="1" key="1">
    <citation type="submission" date="2023-04" db="EMBL/GenBank/DDBJ databases">
        <title>Ambrosiozyma monospora NBRC 1965.</title>
        <authorList>
            <person name="Ichikawa N."/>
            <person name="Sato H."/>
            <person name="Tonouchi N."/>
        </authorList>
    </citation>
    <scope>NUCLEOTIDE SEQUENCE</scope>
    <source>
        <strain evidence="1">NBRC 1965</strain>
    </source>
</reference>
<name>A0A9W6YT99_AMBMO</name>